<name>A0A1E5UTB8_9POAL</name>
<feature type="compositionally biased region" description="Polar residues" evidence="1">
    <location>
        <begin position="42"/>
        <end position="59"/>
    </location>
</feature>
<evidence type="ECO:0000313" key="4">
    <source>
        <dbReference type="Proteomes" id="UP000095767"/>
    </source>
</evidence>
<feature type="chain" id="PRO_5009187340" evidence="2">
    <location>
        <begin position="21"/>
        <end position="120"/>
    </location>
</feature>
<dbReference type="EMBL" id="LWDX02064024">
    <property type="protein sequence ID" value="OEL16110.1"/>
    <property type="molecule type" value="Genomic_DNA"/>
</dbReference>
<gene>
    <name evidence="3" type="ORF">BAE44_0022871</name>
</gene>
<dbReference type="AlphaFoldDB" id="A0A1E5UTB8"/>
<keyword evidence="2" id="KW-0732">Signal</keyword>
<evidence type="ECO:0000256" key="1">
    <source>
        <dbReference type="SAM" id="MobiDB-lite"/>
    </source>
</evidence>
<accession>A0A1E5UTB8</accession>
<evidence type="ECO:0000256" key="2">
    <source>
        <dbReference type="SAM" id="SignalP"/>
    </source>
</evidence>
<protein>
    <submittedName>
        <fullName evidence="3">Uncharacterized protein</fullName>
    </submittedName>
</protein>
<dbReference type="Proteomes" id="UP000095767">
    <property type="component" value="Unassembled WGS sequence"/>
</dbReference>
<feature type="compositionally biased region" description="Basic residues" evidence="1">
    <location>
        <begin position="70"/>
        <end position="80"/>
    </location>
</feature>
<evidence type="ECO:0000313" key="3">
    <source>
        <dbReference type="EMBL" id="OEL16110.1"/>
    </source>
</evidence>
<organism evidence="3 4">
    <name type="scientific">Dichanthelium oligosanthes</name>
    <dbReference type="NCBI Taxonomy" id="888268"/>
    <lineage>
        <taxon>Eukaryota</taxon>
        <taxon>Viridiplantae</taxon>
        <taxon>Streptophyta</taxon>
        <taxon>Embryophyta</taxon>
        <taxon>Tracheophyta</taxon>
        <taxon>Spermatophyta</taxon>
        <taxon>Magnoliopsida</taxon>
        <taxon>Liliopsida</taxon>
        <taxon>Poales</taxon>
        <taxon>Poaceae</taxon>
        <taxon>PACMAD clade</taxon>
        <taxon>Panicoideae</taxon>
        <taxon>Panicodae</taxon>
        <taxon>Paniceae</taxon>
        <taxon>Dichantheliinae</taxon>
        <taxon>Dichanthelium</taxon>
    </lineage>
</organism>
<reference evidence="3 4" key="1">
    <citation type="submission" date="2016-09" db="EMBL/GenBank/DDBJ databases">
        <title>The draft genome of Dichanthelium oligosanthes: A C3 panicoid grass species.</title>
        <authorList>
            <person name="Studer A.J."/>
            <person name="Schnable J.C."/>
            <person name="Brutnell T.P."/>
        </authorList>
    </citation>
    <scope>NUCLEOTIDE SEQUENCE [LARGE SCALE GENOMIC DNA]</scope>
    <source>
        <strain evidence="4">cv. Kellogg 1175</strain>
        <tissue evidence="3">Leaf</tissue>
    </source>
</reference>
<dbReference type="OrthoDB" id="661960at2759"/>
<sequence length="120" mass="13197">MSARWLKLLLLVTLIPLALRATSLLLGGYAVPATTSHHRQSPIRSRSSGDATATATGRGSVSAGVSVHGRPYRQTRHRRRSESTRAAFNGTRWLRQANADGYGWFEDDKGGVATRMKHRL</sequence>
<feature type="signal peptide" evidence="2">
    <location>
        <begin position="1"/>
        <end position="20"/>
    </location>
</feature>
<comment type="caution">
    <text evidence="3">The sequence shown here is derived from an EMBL/GenBank/DDBJ whole genome shotgun (WGS) entry which is preliminary data.</text>
</comment>
<feature type="region of interest" description="Disordered" evidence="1">
    <location>
        <begin position="35"/>
        <end position="89"/>
    </location>
</feature>
<proteinExistence type="predicted"/>
<keyword evidence="4" id="KW-1185">Reference proteome</keyword>